<dbReference type="EMBL" id="JAJEWP010000004">
    <property type="protein sequence ID" value="MCC2617460.1"/>
    <property type="molecule type" value="Genomic_DNA"/>
</dbReference>
<sequence>MDTNNQQLERLLAETDVAFARLLRDPNSDELQHAYDMAKAELDNYLDLMRSQLQQRYSRF</sequence>
<evidence type="ECO:0000313" key="2">
    <source>
        <dbReference type="Proteomes" id="UP001520878"/>
    </source>
</evidence>
<reference evidence="1 2" key="1">
    <citation type="submission" date="2021-10" db="EMBL/GenBank/DDBJ databases">
        <title>Draft genome of Aestuariibacter halophilus JC2043.</title>
        <authorList>
            <person name="Emsley S.A."/>
            <person name="Pfannmuller K.M."/>
            <person name="Ushijima B."/>
            <person name="Saw J.H."/>
            <person name="Videau P."/>
        </authorList>
    </citation>
    <scope>NUCLEOTIDE SEQUENCE [LARGE SCALE GENOMIC DNA]</scope>
    <source>
        <strain evidence="1 2">JC2043</strain>
    </source>
</reference>
<dbReference type="RefSeq" id="WP_229161627.1">
    <property type="nucleotide sequence ID" value="NZ_JAJEWP010000004.1"/>
</dbReference>
<keyword evidence="2" id="KW-1185">Reference proteome</keyword>
<dbReference type="Proteomes" id="UP001520878">
    <property type="component" value="Unassembled WGS sequence"/>
</dbReference>
<accession>A0ABS8GCB4</accession>
<organism evidence="1 2">
    <name type="scientific">Fluctibacter halophilus</name>
    <dbReference type="NCBI Taxonomy" id="226011"/>
    <lineage>
        <taxon>Bacteria</taxon>
        <taxon>Pseudomonadati</taxon>
        <taxon>Pseudomonadota</taxon>
        <taxon>Gammaproteobacteria</taxon>
        <taxon>Alteromonadales</taxon>
        <taxon>Alteromonadaceae</taxon>
        <taxon>Fluctibacter</taxon>
    </lineage>
</organism>
<gene>
    <name evidence="1" type="ORF">LJ739_14500</name>
</gene>
<comment type="caution">
    <text evidence="1">The sequence shown here is derived from an EMBL/GenBank/DDBJ whole genome shotgun (WGS) entry which is preliminary data.</text>
</comment>
<evidence type="ECO:0000313" key="1">
    <source>
        <dbReference type="EMBL" id="MCC2617460.1"/>
    </source>
</evidence>
<protein>
    <submittedName>
        <fullName evidence="1">Uncharacterized protein</fullName>
    </submittedName>
</protein>
<name>A0ABS8GCB4_9ALTE</name>
<proteinExistence type="predicted"/>